<dbReference type="NCBIfam" id="TIGR03968">
    <property type="entry name" value="mycofact_TetR"/>
    <property type="match status" value="1"/>
</dbReference>
<evidence type="ECO:0000256" key="1">
    <source>
        <dbReference type="ARBA" id="ARBA00023015"/>
    </source>
</evidence>
<dbReference type="AlphaFoldDB" id="A0A6B3C197"/>
<dbReference type="EMBL" id="JAAGLU010000030">
    <property type="protein sequence ID" value="NEC90246.1"/>
    <property type="molecule type" value="Genomic_DNA"/>
</dbReference>
<keyword evidence="2 4" id="KW-0238">DNA-binding</keyword>
<keyword evidence="3" id="KW-0804">Transcription</keyword>
<evidence type="ECO:0000313" key="6">
    <source>
        <dbReference type="EMBL" id="NEC90246.1"/>
    </source>
</evidence>
<dbReference type="SUPFAM" id="SSF46689">
    <property type="entry name" value="Homeodomain-like"/>
    <property type="match status" value="1"/>
</dbReference>
<evidence type="ECO:0000256" key="3">
    <source>
        <dbReference type="ARBA" id="ARBA00023163"/>
    </source>
</evidence>
<comment type="caution">
    <text evidence="6">The sequence shown here is derived from an EMBL/GenBank/DDBJ whole genome shotgun (WGS) entry which is preliminary data.</text>
</comment>
<dbReference type="Pfam" id="PF00440">
    <property type="entry name" value="TetR_N"/>
    <property type="match status" value="1"/>
</dbReference>
<dbReference type="InterPro" id="IPR009057">
    <property type="entry name" value="Homeodomain-like_sf"/>
</dbReference>
<dbReference type="InterPro" id="IPR001647">
    <property type="entry name" value="HTH_TetR"/>
</dbReference>
<accession>A0A6B3C197</accession>
<sequence>MCGVVADTGRRESVAGGAAGVRSAEYRAGGDAREGTTRTGRPRVTSRAALERLGFELFAQQGFDATTVDDIAAAAGIGRRTFFRYFASKNDLVWGDFEDQLVRLEHLLAATDPAAPMMDALCGAVVEFNRFDPAVVPWHRQRMTLILRVPTLHADSTVRYTTWRALVTEFAARRMGRPVSDLLPRLLGHAALAACIAAYEHWLTDEEANLGVLLDQAMRQLAVGFDGAFPGP</sequence>
<reference evidence="6" key="1">
    <citation type="submission" date="2020-01" db="EMBL/GenBank/DDBJ databases">
        <title>Insect and environment-associated Actinomycetes.</title>
        <authorList>
            <person name="Currrie C."/>
            <person name="Chevrette M."/>
            <person name="Carlson C."/>
            <person name="Stubbendieck R."/>
            <person name="Wendt-Pienkowski E."/>
        </authorList>
    </citation>
    <scope>NUCLEOTIDE SEQUENCE</scope>
    <source>
        <strain evidence="6">SID12501</strain>
    </source>
</reference>
<evidence type="ECO:0000256" key="4">
    <source>
        <dbReference type="PROSITE-ProRule" id="PRU00335"/>
    </source>
</evidence>
<organism evidence="6">
    <name type="scientific">Streptomyces sp. SID12501</name>
    <dbReference type="NCBI Taxonomy" id="2706042"/>
    <lineage>
        <taxon>Bacteria</taxon>
        <taxon>Bacillati</taxon>
        <taxon>Actinomycetota</taxon>
        <taxon>Actinomycetes</taxon>
        <taxon>Kitasatosporales</taxon>
        <taxon>Streptomycetaceae</taxon>
        <taxon>Streptomyces</taxon>
    </lineage>
</organism>
<keyword evidence="1" id="KW-0805">Transcription regulation</keyword>
<feature type="DNA-binding region" description="H-T-H motif" evidence="4">
    <location>
        <begin position="67"/>
        <end position="86"/>
    </location>
</feature>
<dbReference type="InterPro" id="IPR050109">
    <property type="entry name" value="HTH-type_TetR-like_transc_reg"/>
</dbReference>
<dbReference type="InterPro" id="IPR023851">
    <property type="entry name" value="Tscrpt_reg_TetR-type"/>
</dbReference>
<dbReference type="PROSITE" id="PS50977">
    <property type="entry name" value="HTH_TETR_2"/>
    <property type="match status" value="1"/>
</dbReference>
<dbReference type="Gene3D" id="1.10.10.60">
    <property type="entry name" value="Homeodomain-like"/>
    <property type="match status" value="1"/>
</dbReference>
<gene>
    <name evidence="6" type="primary">mftR</name>
    <name evidence="6" type="ORF">G3I71_31610</name>
</gene>
<dbReference type="Pfam" id="PF17754">
    <property type="entry name" value="TetR_C_14"/>
    <property type="match status" value="1"/>
</dbReference>
<dbReference type="InterPro" id="IPR023772">
    <property type="entry name" value="DNA-bd_HTH_TetR-type_CS"/>
</dbReference>
<dbReference type="PANTHER" id="PTHR30055">
    <property type="entry name" value="HTH-TYPE TRANSCRIPTIONAL REGULATOR RUTR"/>
    <property type="match status" value="1"/>
</dbReference>
<dbReference type="GO" id="GO:0000976">
    <property type="term" value="F:transcription cis-regulatory region binding"/>
    <property type="evidence" value="ECO:0007669"/>
    <property type="project" value="TreeGrafter"/>
</dbReference>
<dbReference type="PANTHER" id="PTHR30055:SF238">
    <property type="entry name" value="MYCOFACTOCIN BIOSYNTHESIS TRANSCRIPTIONAL REGULATOR MFTR-RELATED"/>
    <property type="match status" value="1"/>
</dbReference>
<dbReference type="PRINTS" id="PR00455">
    <property type="entry name" value="HTHTETR"/>
</dbReference>
<proteinExistence type="predicted"/>
<evidence type="ECO:0000256" key="2">
    <source>
        <dbReference type="ARBA" id="ARBA00023125"/>
    </source>
</evidence>
<dbReference type="Gene3D" id="1.10.357.10">
    <property type="entry name" value="Tetracycline Repressor, domain 2"/>
    <property type="match status" value="1"/>
</dbReference>
<evidence type="ECO:0000259" key="5">
    <source>
        <dbReference type="PROSITE" id="PS50977"/>
    </source>
</evidence>
<name>A0A6B3C197_9ACTN</name>
<protein>
    <submittedName>
        <fullName evidence="6">Mycofactocin system transcriptional regulator</fullName>
    </submittedName>
</protein>
<dbReference type="GO" id="GO:0003700">
    <property type="term" value="F:DNA-binding transcription factor activity"/>
    <property type="evidence" value="ECO:0007669"/>
    <property type="project" value="TreeGrafter"/>
</dbReference>
<dbReference type="InterPro" id="IPR041347">
    <property type="entry name" value="MftR_C"/>
</dbReference>
<dbReference type="PROSITE" id="PS01081">
    <property type="entry name" value="HTH_TETR_1"/>
    <property type="match status" value="1"/>
</dbReference>
<feature type="domain" description="HTH tetR-type" evidence="5">
    <location>
        <begin position="44"/>
        <end position="104"/>
    </location>
</feature>